<proteinExistence type="predicted"/>
<dbReference type="RefSeq" id="WP_112114574.1">
    <property type="nucleotide sequence ID" value="NZ_PRKZ01000001.1"/>
</dbReference>
<sequence length="122" mass="13466">MKRLTRLQKNLLFAAVLLLAAVVLFWALRGRKQGEALVAVADFGDGVTETIPLDKDYDYLYDVGDYVVHLQVKDGAIAFQDSQCPDHVCEQFGWLSQKDAWAACVPAGVYVQLYAADDAAVK</sequence>
<dbReference type="EMBL" id="PRKZ01000001">
    <property type="protein sequence ID" value="RAW51944.1"/>
    <property type="molecule type" value="Genomic_DNA"/>
</dbReference>
<dbReference type="Proteomes" id="UP000251634">
    <property type="component" value="Unassembled WGS sequence"/>
</dbReference>
<name>A0A329TRM5_9FIRM</name>
<dbReference type="Pfam" id="PF07009">
    <property type="entry name" value="NusG_II"/>
    <property type="match status" value="1"/>
</dbReference>
<dbReference type="Gene3D" id="2.60.320.10">
    <property type="entry name" value="N-utilization substance G protein NusG, insert domain"/>
    <property type="match status" value="1"/>
</dbReference>
<reference evidence="1 2" key="1">
    <citation type="submission" date="2018-02" db="EMBL/GenBank/DDBJ databases">
        <title>Complete genome sequencing of Faecalibacterium prausnitzii strains isolated from the human gut.</title>
        <authorList>
            <person name="Fitzgerald B.C."/>
            <person name="Shkoporov A.N."/>
            <person name="Ross P.R."/>
            <person name="Hill C."/>
        </authorList>
    </citation>
    <scope>NUCLEOTIDE SEQUENCE [LARGE SCALE GENOMIC DNA]</scope>
    <source>
        <strain evidence="1 2">APC942/8-14-2</strain>
    </source>
</reference>
<evidence type="ECO:0000313" key="1">
    <source>
        <dbReference type="EMBL" id="RAW51944.1"/>
    </source>
</evidence>
<organism evidence="1 2">
    <name type="scientific">Faecalibacterium prausnitzii</name>
    <dbReference type="NCBI Taxonomy" id="853"/>
    <lineage>
        <taxon>Bacteria</taxon>
        <taxon>Bacillati</taxon>
        <taxon>Bacillota</taxon>
        <taxon>Clostridia</taxon>
        <taxon>Eubacteriales</taxon>
        <taxon>Oscillospiraceae</taxon>
        <taxon>Faecalibacterium</taxon>
    </lineage>
</organism>
<evidence type="ECO:0000313" key="2">
    <source>
        <dbReference type="Proteomes" id="UP000251634"/>
    </source>
</evidence>
<gene>
    <name evidence="1" type="ORF">C4N25_00585</name>
</gene>
<dbReference type="CDD" id="cd09846">
    <property type="entry name" value="DUF1312"/>
    <property type="match status" value="1"/>
</dbReference>
<protein>
    <submittedName>
        <fullName evidence="1">Uncharacterized protein</fullName>
    </submittedName>
</protein>
<dbReference type="AlphaFoldDB" id="A0A329TRM5"/>
<comment type="caution">
    <text evidence="1">The sequence shown here is derived from an EMBL/GenBank/DDBJ whole genome shotgun (WGS) entry which is preliminary data.</text>
</comment>
<dbReference type="InterPro" id="IPR038690">
    <property type="entry name" value="NusG_2_sf"/>
</dbReference>
<accession>A0A329TRM5</accession>